<dbReference type="EMBL" id="CP144690">
    <property type="protein sequence ID" value="WVY89879.1"/>
    <property type="molecule type" value="Genomic_DNA"/>
</dbReference>
<accession>A0AAQ3MGI2</accession>
<reference evidence="1 2" key="1">
    <citation type="journal article" date="2023" name="Life. Sci Alliance">
        <title>Evolutionary insights into 3D genome organization and epigenetic landscape of Vigna mungo.</title>
        <authorList>
            <person name="Junaid A."/>
            <person name="Singh B."/>
            <person name="Bhatia S."/>
        </authorList>
    </citation>
    <scope>NUCLEOTIDE SEQUENCE [LARGE SCALE GENOMIC DNA]</scope>
    <source>
        <strain evidence="1">Urdbean</strain>
    </source>
</reference>
<dbReference type="Proteomes" id="UP001374535">
    <property type="component" value="Chromosome 11"/>
</dbReference>
<organism evidence="1 2">
    <name type="scientific">Vigna mungo</name>
    <name type="common">Black gram</name>
    <name type="synonym">Phaseolus mungo</name>
    <dbReference type="NCBI Taxonomy" id="3915"/>
    <lineage>
        <taxon>Eukaryota</taxon>
        <taxon>Viridiplantae</taxon>
        <taxon>Streptophyta</taxon>
        <taxon>Embryophyta</taxon>
        <taxon>Tracheophyta</taxon>
        <taxon>Spermatophyta</taxon>
        <taxon>Magnoliopsida</taxon>
        <taxon>eudicotyledons</taxon>
        <taxon>Gunneridae</taxon>
        <taxon>Pentapetalae</taxon>
        <taxon>rosids</taxon>
        <taxon>fabids</taxon>
        <taxon>Fabales</taxon>
        <taxon>Fabaceae</taxon>
        <taxon>Papilionoideae</taxon>
        <taxon>50 kb inversion clade</taxon>
        <taxon>NPAAA clade</taxon>
        <taxon>indigoferoid/millettioid clade</taxon>
        <taxon>Phaseoleae</taxon>
        <taxon>Vigna</taxon>
    </lineage>
</organism>
<gene>
    <name evidence="1" type="ORF">V8G54_035393</name>
</gene>
<protein>
    <submittedName>
        <fullName evidence="1">Uncharacterized protein</fullName>
    </submittedName>
</protein>
<keyword evidence="2" id="KW-1185">Reference proteome</keyword>
<dbReference type="AlphaFoldDB" id="A0AAQ3MGI2"/>
<sequence>MSTCTSPLFTNPGSFAEIGMIQKRENHMQQVIGEIHSDLYIFHFQDITIISFTVFHNAGIKTTLLATTHQCKCITESLTVGSKRIVNEVIVSIFIRRTAFPCIRRKVPLLEIGVELGALVAQIAALDAACDGAVRARGGAALAGPRDQCLGARLHRRHRESVIVTVVVSVVVSESSSSNAGNDVVFGNVLFLHEV</sequence>
<evidence type="ECO:0000313" key="1">
    <source>
        <dbReference type="EMBL" id="WVY89879.1"/>
    </source>
</evidence>
<name>A0AAQ3MGI2_VIGMU</name>
<proteinExistence type="predicted"/>
<evidence type="ECO:0000313" key="2">
    <source>
        <dbReference type="Proteomes" id="UP001374535"/>
    </source>
</evidence>